<comment type="caution">
    <text evidence="1">The sequence shown here is derived from an EMBL/GenBank/DDBJ whole genome shotgun (WGS) entry which is preliminary data.</text>
</comment>
<dbReference type="Proteomes" id="UP001215598">
    <property type="component" value="Unassembled WGS sequence"/>
</dbReference>
<sequence>MAKVLAHDAPRTNLSASSSVLAIGFNGSPPPSTPEPPSTVEPPPVTAKLIPNGPVDAARLHVDALFARQSATYARAAARYSLKTGRAPPRGYDKWFAFAQEHSCLIDEYDQIQRDFAPLYHLAKDNPWFSQSRVDIAADVKYPISEAGGLVVKDGQVHMPQGVDLRYSILGRRACDIQQNMTFIINGKDQPHVVLDYREPGNATRDRALSLTENGHPFELVPHPTTAQFLQQRPGCEVLRSADGFADVANDDSGFFLSSSPAYFTLDLYPVLSVTKYYYQRSSPAPKFAYLDNIPWKDKKAQAYRAKTRRVDECAWVGRWVEIEQHSWIRVDGVPKFAIGNDCYLFALLLEWAWLQEMARNASASLG</sequence>
<evidence type="ECO:0000313" key="2">
    <source>
        <dbReference type="Proteomes" id="UP001215598"/>
    </source>
</evidence>
<evidence type="ECO:0000313" key="1">
    <source>
        <dbReference type="EMBL" id="KAJ7735932.1"/>
    </source>
</evidence>
<keyword evidence="2" id="KW-1185">Reference proteome</keyword>
<gene>
    <name evidence="1" type="ORF">B0H16DRAFT_1466909</name>
</gene>
<reference evidence="1" key="1">
    <citation type="submission" date="2023-03" db="EMBL/GenBank/DDBJ databases">
        <title>Massive genome expansion in bonnet fungi (Mycena s.s.) driven by repeated elements and novel gene families across ecological guilds.</title>
        <authorList>
            <consortium name="Lawrence Berkeley National Laboratory"/>
            <person name="Harder C.B."/>
            <person name="Miyauchi S."/>
            <person name="Viragh M."/>
            <person name="Kuo A."/>
            <person name="Thoen E."/>
            <person name="Andreopoulos B."/>
            <person name="Lu D."/>
            <person name="Skrede I."/>
            <person name="Drula E."/>
            <person name="Henrissat B."/>
            <person name="Morin E."/>
            <person name="Kohler A."/>
            <person name="Barry K."/>
            <person name="LaButti K."/>
            <person name="Morin E."/>
            <person name="Salamov A."/>
            <person name="Lipzen A."/>
            <person name="Mereny Z."/>
            <person name="Hegedus B."/>
            <person name="Baldrian P."/>
            <person name="Stursova M."/>
            <person name="Weitz H."/>
            <person name="Taylor A."/>
            <person name="Grigoriev I.V."/>
            <person name="Nagy L.G."/>
            <person name="Martin F."/>
            <person name="Kauserud H."/>
        </authorList>
    </citation>
    <scope>NUCLEOTIDE SEQUENCE</scope>
    <source>
        <strain evidence="1">CBHHK182m</strain>
    </source>
</reference>
<name>A0AAD7I6L1_9AGAR</name>
<dbReference type="EMBL" id="JARKIB010000124">
    <property type="protein sequence ID" value="KAJ7735932.1"/>
    <property type="molecule type" value="Genomic_DNA"/>
</dbReference>
<protein>
    <submittedName>
        <fullName evidence="1">Uncharacterized protein</fullName>
    </submittedName>
</protein>
<organism evidence="1 2">
    <name type="scientific">Mycena metata</name>
    <dbReference type="NCBI Taxonomy" id="1033252"/>
    <lineage>
        <taxon>Eukaryota</taxon>
        <taxon>Fungi</taxon>
        <taxon>Dikarya</taxon>
        <taxon>Basidiomycota</taxon>
        <taxon>Agaricomycotina</taxon>
        <taxon>Agaricomycetes</taxon>
        <taxon>Agaricomycetidae</taxon>
        <taxon>Agaricales</taxon>
        <taxon>Marasmiineae</taxon>
        <taxon>Mycenaceae</taxon>
        <taxon>Mycena</taxon>
    </lineage>
</organism>
<accession>A0AAD7I6L1</accession>
<dbReference type="AlphaFoldDB" id="A0AAD7I6L1"/>
<proteinExistence type="predicted"/>